<evidence type="ECO:0000313" key="11">
    <source>
        <dbReference type="RefSeq" id="XP_020819099.1"/>
    </source>
</evidence>
<keyword evidence="7" id="KW-0325">Glycoprotein</keyword>
<dbReference type="FunCoup" id="A0A6P5IK21">
    <property type="interactions" value="8"/>
</dbReference>
<dbReference type="KEGG" id="pcw:110192338"/>
<dbReference type="PROSITE" id="PS50869">
    <property type="entry name" value="BRICHOS"/>
    <property type="match status" value="1"/>
</dbReference>
<organism evidence="10 11">
    <name type="scientific">Phascolarctos cinereus</name>
    <name type="common">Koala</name>
    <dbReference type="NCBI Taxonomy" id="38626"/>
    <lineage>
        <taxon>Eukaryota</taxon>
        <taxon>Metazoa</taxon>
        <taxon>Chordata</taxon>
        <taxon>Craniata</taxon>
        <taxon>Vertebrata</taxon>
        <taxon>Euteleostomi</taxon>
        <taxon>Mammalia</taxon>
        <taxon>Metatheria</taxon>
        <taxon>Diprotodontia</taxon>
        <taxon>Phascolarctidae</taxon>
        <taxon>Phascolarctos</taxon>
    </lineage>
</organism>
<dbReference type="GO" id="GO:0016525">
    <property type="term" value="P:negative regulation of angiogenesis"/>
    <property type="evidence" value="ECO:0007669"/>
    <property type="project" value="TreeGrafter"/>
</dbReference>
<evidence type="ECO:0000256" key="5">
    <source>
        <dbReference type="ARBA" id="ARBA00023136"/>
    </source>
</evidence>
<evidence type="ECO:0000313" key="10">
    <source>
        <dbReference type="Proteomes" id="UP000515140"/>
    </source>
</evidence>
<dbReference type="RefSeq" id="XP_020819099.1">
    <property type="nucleotide sequence ID" value="XM_020963440.1"/>
</dbReference>
<feature type="transmembrane region" description="Helical" evidence="8">
    <location>
        <begin position="34"/>
        <end position="53"/>
    </location>
</feature>
<reference evidence="11" key="1">
    <citation type="submission" date="2025-08" db="UniProtKB">
        <authorList>
            <consortium name="RefSeq"/>
        </authorList>
    </citation>
    <scope>IDENTIFICATION</scope>
    <source>
        <tissue evidence="11">Spleen</tissue>
    </source>
</reference>
<keyword evidence="4 8" id="KW-1133">Transmembrane helix</keyword>
<proteinExistence type="inferred from homology"/>
<evidence type="ECO:0000256" key="3">
    <source>
        <dbReference type="ARBA" id="ARBA00022692"/>
    </source>
</evidence>
<keyword evidence="3 8" id="KW-0812">Transmembrane</keyword>
<dbReference type="SMART" id="SM01039">
    <property type="entry name" value="BRICHOS"/>
    <property type="match status" value="1"/>
</dbReference>
<evidence type="ECO:0000256" key="6">
    <source>
        <dbReference type="ARBA" id="ARBA00023157"/>
    </source>
</evidence>
<dbReference type="PANTHER" id="PTHR14064:SF3">
    <property type="entry name" value="TENOMODULIN"/>
    <property type="match status" value="1"/>
</dbReference>
<keyword evidence="6" id="KW-1015">Disulfide bond</keyword>
<comment type="similarity">
    <text evidence="2">Belongs to the chondromodulin-1 family.</text>
</comment>
<dbReference type="AlphaFoldDB" id="A0A6P5IK21"/>
<dbReference type="InParanoid" id="A0A6P5IK21"/>
<evidence type="ECO:0000256" key="8">
    <source>
        <dbReference type="SAM" id="Phobius"/>
    </source>
</evidence>
<dbReference type="InterPro" id="IPR007084">
    <property type="entry name" value="BRICHOS_dom"/>
</dbReference>
<dbReference type="InterPro" id="IPR043405">
    <property type="entry name" value="Chondromodulin/Tenomodulin"/>
</dbReference>
<evidence type="ECO:0000256" key="1">
    <source>
        <dbReference type="ARBA" id="ARBA00004167"/>
    </source>
</evidence>
<dbReference type="Proteomes" id="UP000515140">
    <property type="component" value="Unplaced"/>
</dbReference>
<evidence type="ECO:0000256" key="2">
    <source>
        <dbReference type="ARBA" id="ARBA00009898"/>
    </source>
</evidence>
<dbReference type="GO" id="GO:0016020">
    <property type="term" value="C:membrane"/>
    <property type="evidence" value="ECO:0007669"/>
    <property type="project" value="UniProtKB-SubCell"/>
</dbReference>
<protein>
    <submittedName>
        <fullName evidence="11">Tenomodulin isoform X1</fullName>
    </submittedName>
</protein>
<dbReference type="CTD" id="64102"/>
<dbReference type="GO" id="GO:0001937">
    <property type="term" value="P:negative regulation of endothelial cell proliferation"/>
    <property type="evidence" value="ECO:0007669"/>
    <property type="project" value="TreeGrafter"/>
</dbReference>
<accession>A0A6P5IK21</accession>
<evidence type="ECO:0000259" key="9">
    <source>
        <dbReference type="PROSITE" id="PS50869"/>
    </source>
</evidence>
<sequence>MVAAKNSPDNCDDCHFLDGETPKSKKKICRTLKIGGLVFGILALSLTLIFLGGKHFWNLEPQKIYDVEHTFFSNGEKKKILMEIDPITKTEIFRSGNGSDETLEIHDFKNGYTGIFFAELQKCFLKTQIKVIPDFDETEMEDAENDEITTTYFEQSMVWIPGEKPIENKDFLKGSKIFEVCQNVSIHWIHPTLLTASEFQDFEGGNENVHFLTNRKSGIDLNEQWMDPEVKPGKKRQSRQLAEEELPVNDYVNLGVRPKMESNLTPCWMKEVIVVFTVVGVTAIAAGCVSLYWASTPTRTATKEGGSSVGLSCLVTGGWRACWGGSSAKLRHHASKPIHDIPV</sequence>
<feature type="domain" description="BRICHOS" evidence="9">
    <location>
        <begin position="96"/>
        <end position="189"/>
    </location>
</feature>
<keyword evidence="5 8" id="KW-0472">Membrane</keyword>
<dbReference type="GeneID" id="110192338"/>
<keyword evidence="10" id="KW-1185">Reference proteome</keyword>
<evidence type="ECO:0000256" key="4">
    <source>
        <dbReference type="ARBA" id="ARBA00022989"/>
    </source>
</evidence>
<gene>
    <name evidence="11" type="primary">TNMD</name>
</gene>
<dbReference type="PANTHER" id="PTHR14064">
    <property type="entry name" value="CHONDROMODULIN-RELATED"/>
    <property type="match status" value="1"/>
</dbReference>
<dbReference type="Pfam" id="PF04089">
    <property type="entry name" value="BRICHOS"/>
    <property type="match status" value="1"/>
</dbReference>
<name>A0A6P5IK21_PHACI</name>
<feature type="transmembrane region" description="Helical" evidence="8">
    <location>
        <begin position="272"/>
        <end position="294"/>
    </location>
</feature>
<comment type="subcellular location">
    <subcellularLocation>
        <location evidence="1">Membrane</location>
        <topology evidence="1">Single-pass membrane protein</topology>
    </subcellularLocation>
</comment>
<evidence type="ECO:0000256" key="7">
    <source>
        <dbReference type="ARBA" id="ARBA00023180"/>
    </source>
</evidence>